<comment type="caution">
    <text evidence="1">The sequence shown here is derived from an EMBL/GenBank/DDBJ whole genome shotgun (WGS) entry which is preliminary data.</text>
</comment>
<gene>
    <name evidence="1" type="ORF">GCM10010470_26540</name>
</gene>
<sequence length="91" mass="9459">MSMYVILQPDPGYGAEVIEPAPGMRQLVVGGGGMALTVQVPARMGGPGDAARFARGLASAALDFAEWCEQQGVGAHRLRESPGLFRSEGDA</sequence>
<reference evidence="1 2" key="1">
    <citation type="journal article" date="2019" name="Int. J. Syst. Evol. Microbiol.">
        <title>The Global Catalogue of Microorganisms (GCM) 10K type strain sequencing project: providing services to taxonomists for standard genome sequencing and annotation.</title>
        <authorList>
            <consortium name="The Broad Institute Genomics Platform"/>
            <consortium name="The Broad Institute Genome Sequencing Center for Infectious Disease"/>
            <person name="Wu L."/>
            <person name="Ma J."/>
        </authorList>
    </citation>
    <scope>NUCLEOTIDE SEQUENCE [LARGE SCALE GENOMIC DNA]</scope>
    <source>
        <strain evidence="1 2">JCM 9383</strain>
    </source>
</reference>
<evidence type="ECO:0000313" key="2">
    <source>
        <dbReference type="Proteomes" id="UP001500979"/>
    </source>
</evidence>
<organism evidence="1 2">
    <name type="scientific">Saccharopolyspora taberi</name>
    <dbReference type="NCBI Taxonomy" id="60895"/>
    <lineage>
        <taxon>Bacteria</taxon>
        <taxon>Bacillati</taxon>
        <taxon>Actinomycetota</taxon>
        <taxon>Actinomycetes</taxon>
        <taxon>Pseudonocardiales</taxon>
        <taxon>Pseudonocardiaceae</taxon>
        <taxon>Saccharopolyspora</taxon>
    </lineage>
</organism>
<dbReference type="Proteomes" id="UP001500979">
    <property type="component" value="Unassembled WGS sequence"/>
</dbReference>
<accession>A0ABN3VBZ4</accession>
<name>A0ABN3VBZ4_9PSEU</name>
<dbReference type="EMBL" id="BAAAUX010000012">
    <property type="protein sequence ID" value="GAA2790545.1"/>
    <property type="molecule type" value="Genomic_DNA"/>
</dbReference>
<evidence type="ECO:0000313" key="1">
    <source>
        <dbReference type="EMBL" id="GAA2790545.1"/>
    </source>
</evidence>
<proteinExistence type="predicted"/>
<protein>
    <submittedName>
        <fullName evidence="1">Uncharacterized protein</fullName>
    </submittedName>
</protein>
<keyword evidence="2" id="KW-1185">Reference proteome</keyword>